<evidence type="ECO:0000313" key="2">
    <source>
        <dbReference type="EMBL" id="OEH91791.1"/>
    </source>
</evidence>
<dbReference type="PANTHER" id="PTHR35792:SF1">
    <property type="entry name" value="SLL0268 PROTEIN"/>
    <property type="match status" value="1"/>
</dbReference>
<evidence type="ECO:0008006" key="4">
    <source>
        <dbReference type="Google" id="ProtNLM"/>
    </source>
</evidence>
<keyword evidence="1" id="KW-1133">Transmembrane helix</keyword>
<name>A0A1E5LCJ9_9BACI</name>
<sequence length="156" mass="17235">MSNENNNNNINSKDFLIGTFIGGFLGAAAALLFAPKSGKELRQDLNHQADNVRTKTGELRDTAVEKGTVIAGVAKERTEQIKKVVSEQSVGLKEKAKSWKEYKKSCDEAVAIEDEELTDTIVEIDQEESTAPVSQLEDEVIEIENIEEKEIQPTNV</sequence>
<dbReference type="Pfam" id="PF12732">
    <property type="entry name" value="YtxH"/>
    <property type="match status" value="1"/>
</dbReference>
<protein>
    <recommendedName>
        <fullName evidence="4">General stress protein</fullName>
    </recommendedName>
</protein>
<evidence type="ECO:0000313" key="3">
    <source>
        <dbReference type="Proteomes" id="UP000095209"/>
    </source>
</evidence>
<dbReference type="EMBL" id="MJEH01000044">
    <property type="protein sequence ID" value="OEH91791.1"/>
    <property type="molecule type" value="Genomic_DNA"/>
</dbReference>
<keyword evidence="3" id="KW-1185">Reference proteome</keyword>
<keyword evidence="1" id="KW-0472">Membrane</keyword>
<gene>
    <name evidence="2" type="ORF">BFG57_03365</name>
</gene>
<dbReference type="InterPro" id="IPR024623">
    <property type="entry name" value="YtxH"/>
</dbReference>
<dbReference type="Proteomes" id="UP000095209">
    <property type="component" value="Unassembled WGS sequence"/>
</dbReference>
<proteinExistence type="predicted"/>
<accession>A0A1E5LCJ9</accession>
<feature type="transmembrane region" description="Helical" evidence="1">
    <location>
        <begin position="15"/>
        <end position="34"/>
    </location>
</feature>
<dbReference type="InterPro" id="IPR052928">
    <property type="entry name" value="Desiccation-related_membrane"/>
</dbReference>
<organism evidence="2 3">
    <name type="scientific">Bacillus solimangrovi</name>
    <dbReference type="NCBI Taxonomy" id="1305675"/>
    <lineage>
        <taxon>Bacteria</taxon>
        <taxon>Bacillati</taxon>
        <taxon>Bacillota</taxon>
        <taxon>Bacilli</taxon>
        <taxon>Bacillales</taxon>
        <taxon>Bacillaceae</taxon>
        <taxon>Bacillus</taxon>
    </lineage>
</organism>
<reference evidence="2 3" key="1">
    <citation type="submission" date="2016-08" db="EMBL/GenBank/DDBJ databases">
        <title>Genome of Bacillus solimangrovi GH2-4.</title>
        <authorList>
            <person name="Lim S."/>
            <person name="Kim B.-C."/>
        </authorList>
    </citation>
    <scope>NUCLEOTIDE SEQUENCE [LARGE SCALE GENOMIC DNA]</scope>
    <source>
        <strain evidence="2 3">GH2-4</strain>
    </source>
</reference>
<comment type="caution">
    <text evidence="2">The sequence shown here is derived from an EMBL/GenBank/DDBJ whole genome shotgun (WGS) entry which is preliminary data.</text>
</comment>
<dbReference type="OrthoDB" id="9810874at2"/>
<dbReference type="AlphaFoldDB" id="A0A1E5LCJ9"/>
<dbReference type="RefSeq" id="WP_069718076.1">
    <property type="nucleotide sequence ID" value="NZ_MJEH01000044.1"/>
</dbReference>
<dbReference type="PANTHER" id="PTHR35792">
    <property type="entry name" value="GENERAL STRESS PROTEIN"/>
    <property type="match status" value="1"/>
</dbReference>
<evidence type="ECO:0000256" key="1">
    <source>
        <dbReference type="SAM" id="Phobius"/>
    </source>
</evidence>
<dbReference type="STRING" id="1305675.BFG57_03365"/>
<keyword evidence="1" id="KW-0812">Transmembrane</keyword>